<evidence type="ECO:0000256" key="2">
    <source>
        <dbReference type="ARBA" id="ARBA00022559"/>
    </source>
</evidence>
<evidence type="ECO:0000313" key="12">
    <source>
        <dbReference type="EMBL" id="OCB89458.1"/>
    </source>
</evidence>
<evidence type="ECO:0000256" key="4">
    <source>
        <dbReference type="ARBA" id="ARBA00023002"/>
    </source>
</evidence>
<evidence type="ECO:0000256" key="8">
    <source>
        <dbReference type="ARBA" id="ARBA00076301"/>
    </source>
</evidence>
<dbReference type="InterPro" id="IPR037944">
    <property type="entry name" value="PRX5-like"/>
</dbReference>
<dbReference type="SUPFAM" id="SSF52833">
    <property type="entry name" value="Thioredoxin-like"/>
    <property type="match status" value="1"/>
</dbReference>
<evidence type="ECO:0000256" key="9">
    <source>
        <dbReference type="ARBA" id="ARBA00079296"/>
    </source>
</evidence>
<dbReference type="InterPro" id="IPR051402">
    <property type="entry name" value="KPR-Related"/>
</dbReference>
<comment type="caution">
    <text evidence="12">The sequence shown here is derived from an EMBL/GenBank/DDBJ whole genome shotgun (WGS) entry which is preliminary data.</text>
</comment>
<evidence type="ECO:0000256" key="5">
    <source>
        <dbReference type="ARBA" id="ARBA00023284"/>
    </source>
</evidence>
<dbReference type="OrthoDB" id="195498at2759"/>
<dbReference type="InterPro" id="IPR008927">
    <property type="entry name" value="6-PGluconate_DH-like_C_sf"/>
</dbReference>
<accession>A0A9Q5I0J7</accession>
<proteinExistence type="inferred from homology"/>
<dbReference type="PROSITE" id="PS51352">
    <property type="entry name" value="THIOREDOXIN_2"/>
    <property type="match status" value="1"/>
</dbReference>
<evidence type="ECO:0000256" key="7">
    <source>
        <dbReference type="ARBA" id="ARBA00074156"/>
    </source>
</evidence>
<sequence>MPENTVNRLAVLVYPSVQEALDRPYSYVVLATKALPEIAPTSSILSPLLSPKYMHPQPAYVLFQNGLGIENDLYNAASKLVRDGKPRILSCTLHIGTNLLSDNVVQHNVLDRIVMGLYKHGNFTNVSQTPEEIELLNDFGGMLIAGGSEVTLVPEIQRHRFRKNFWNLAFSSVATLSRYPLRAIFQQPRVETTAVPIIHAIMLENLAVGRAIGLDEDAIPSSVIEDTIKSTGNFHRKPDSKHKASMLLDCETGRPMEIEVIVGEVLRKAKELGVETPLACGIPIQLKTDDWKGKKVVLFSIPGAFTPTCHVNHLPGFLKKYDEFKAKGVDVIAVVAANDPFVMSGWGRVEGVQDKILCLSDTSAQWSKSLGLSIDLSERGLGVRTARYALIINDLKVEYTGVESAPGVTVSGADAVLASL</sequence>
<dbReference type="Pfam" id="PF08534">
    <property type="entry name" value="Redoxin"/>
    <property type="match status" value="1"/>
</dbReference>
<dbReference type="PANTHER" id="PTHR21708">
    <property type="entry name" value="PROBABLE 2-DEHYDROPANTOATE 2-REDUCTASE"/>
    <property type="match status" value="1"/>
</dbReference>
<keyword evidence="3" id="KW-0049">Antioxidant</keyword>
<dbReference type="Proteomes" id="UP000757232">
    <property type="component" value="Unassembled WGS sequence"/>
</dbReference>
<comment type="similarity">
    <text evidence="1">Belongs to the peroxiredoxin family. Prx5 subfamily.</text>
</comment>
<keyword evidence="2" id="KW-0575">Peroxidase</keyword>
<protein>
    <recommendedName>
        <fullName evidence="7">Putative peroxiredoxin</fullName>
    </recommendedName>
    <alternativeName>
        <fullName evidence="8">Thioredoxin reductase</fullName>
    </alternativeName>
    <alternativeName>
        <fullName evidence="9">Thioredoxin-dependent peroxiredoxin</fullName>
    </alternativeName>
</protein>
<dbReference type="GO" id="GO:0005737">
    <property type="term" value="C:cytoplasm"/>
    <property type="evidence" value="ECO:0007669"/>
    <property type="project" value="TreeGrafter"/>
</dbReference>
<reference evidence="12" key="1">
    <citation type="submission" date="2016-06" db="EMBL/GenBank/DDBJ databases">
        <title>Draft Genome sequence of the fungus Inonotus baumii.</title>
        <authorList>
            <person name="Zhu H."/>
            <person name="Lin W."/>
        </authorList>
    </citation>
    <scope>NUCLEOTIDE SEQUENCE</scope>
    <source>
        <strain evidence="12">821</strain>
    </source>
</reference>
<dbReference type="GO" id="GO:0008379">
    <property type="term" value="F:thioredoxin peroxidase activity"/>
    <property type="evidence" value="ECO:0007669"/>
    <property type="project" value="InterPro"/>
</dbReference>
<dbReference type="EMBL" id="LNZH02000155">
    <property type="protein sequence ID" value="OCB89458.1"/>
    <property type="molecule type" value="Genomic_DNA"/>
</dbReference>
<comment type="subunit">
    <text evidence="6">Homodimer; disulfide-linked, upon oxidation.</text>
</comment>
<evidence type="ECO:0000256" key="6">
    <source>
        <dbReference type="ARBA" id="ARBA00063543"/>
    </source>
</evidence>
<evidence type="ECO:0000256" key="1">
    <source>
        <dbReference type="ARBA" id="ARBA00010505"/>
    </source>
</evidence>
<evidence type="ECO:0000259" key="11">
    <source>
        <dbReference type="PROSITE" id="PS51352"/>
    </source>
</evidence>
<dbReference type="CDD" id="cd03013">
    <property type="entry name" value="PRX5_like"/>
    <property type="match status" value="1"/>
</dbReference>
<keyword evidence="5" id="KW-0676">Redox-active center</keyword>
<dbReference type="Gene3D" id="3.40.30.10">
    <property type="entry name" value="Glutaredoxin"/>
    <property type="match status" value="1"/>
</dbReference>
<keyword evidence="4" id="KW-0560">Oxidoreductase</keyword>
<dbReference type="FunFam" id="1.10.1040.10:FF:000017">
    <property type="entry name" value="2-dehydropantoate 2-reductase"/>
    <property type="match status" value="1"/>
</dbReference>
<evidence type="ECO:0000256" key="10">
    <source>
        <dbReference type="PIRSR" id="PIRSR637944-1"/>
    </source>
</evidence>
<dbReference type="AlphaFoldDB" id="A0A9Q5I0J7"/>
<dbReference type="InterPro" id="IPR013328">
    <property type="entry name" value="6PGD_dom2"/>
</dbReference>
<evidence type="ECO:0000313" key="13">
    <source>
        <dbReference type="Proteomes" id="UP000757232"/>
    </source>
</evidence>
<name>A0A9Q5I0J7_SANBA</name>
<dbReference type="PANTHER" id="PTHR21708:SF43">
    <property type="entry name" value="KETOPANTOATE REDUCTASE C-TERMINAL DOMAIN-CONTAINING PROTEIN"/>
    <property type="match status" value="1"/>
</dbReference>
<dbReference type="InterPro" id="IPR013332">
    <property type="entry name" value="KPR_N"/>
</dbReference>
<dbReference type="GO" id="GO:0034599">
    <property type="term" value="P:cellular response to oxidative stress"/>
    <property type="evidence" value="ECO:0007669"/>
    <property type="project" value="InterPro"/>
</dbReference>
<organism evidence="12 13">
    <name type="scientific">Sanghuangporus baumii</name>
    <name type="common">Phellinus baumii</name>
    <dbReference type="NCBI Taxonomy" id="108892"/>
    <lineage>
        <taxon>Eukaryota</taxon>
        <taxon>Fungi</taxon>
        <taxon>Dikarya</taxon>
        <taxon>Basidiomycota</taxon>
        <taxon>Agaricomycotina</taxon>
        <taxon>Agaricomycetes</taxon>
        <taxon>Hymenochaetales</taxon>
        <taxon>Hymenochaetaceae</taxon>
        <taxon>Sanghuangporus</taxon>
    </lineage>
</organism>
<evidence type="ECO:0000256" key="3">
    <source>
        <dbReference type="ARBA" id="ARBA00022862"/>
    </source>
</evidence>
<gene>
    <name evidence="12" type="ORF">A7U60_g3348</name>
</gene>
<keyword evidence="13" id="KW-1185">Reference proteome</keyword>
<dbReference type="InterPro" id="IPR036249">
    <property type="entry name" value="Thioredoxin-like_sf"/>
</dbReference>
<dbReference type="SUPFAM" id="SSF48179">
    <property type="entry name" value="6-phosphogluconate dehydrogenase C-terminal domain-like"/>
    <property type="match status" value="1"/>
</dbReference>
<dbReference type="Pfam" id="PF02558">
    <property type="entry name" value="ApbA"/>
    <property type="match status" value="1"/>
</dbReference>
<dbReference type="InterPro" id="IPR013766">
    <property type="entry name" value="Thioredoxin_domain"/>
</dbReference>
<dbReference type="InterPro" id="IPR013740">
    <property type="entry name" value="Redoxin"/>
</dbReference>
<dbReference type="Gene3D" id="1.10.1040.10">
    <property type="entry name" value="N-(1-d-carboxylethyl)-l-norvaline Dehydrogenase, domain 2"/>
    <property type="match status" value="1"/>
</dbReference>
<dbReference type="FunFam" id="3.40.30.10:FF:000020">
    <property type="entry name" value="Peroxiredoxin"/>
    <property type="match status" value="1"/>
</dbReference>
<feature type="domain" description="Thioredoxin" evidence="11">
    <location>
        <begin position="260"/>
        <end position="420"/>
    </location>
</feature>
<dbReference type="Gene3D" id="3.40.50.720">
    <property type="entry name" value="NAD(P)-binding Rossmann-like Domain"/>
    <property type="match status" value="1"/>
</dbReference>
<feature type="active site" description="Cysteine sulfenic acid (-SOH) intermediate" evidence="10">
    <location>
        <position position="309"/>
    </location>
</feature>